<dbReference type="GO" id="GO:0009847">
    <property type="term" value="P:spore germination"/>
    <property type="evidence" value="ECO:0007669"/>
    <property type="project" value="InterPro"/>
</dbReference>
<evidence type="ECO:0000256" key="3">
    <source>
        <dbReference type="ARBA" id="ARBA00022544"/>
    </source>
</evidence>
<dbReference type="Pfam" id="PF05504">
    <property type="entry name" value="Spore_GerAC"/>
    <property type="match status" value="1"/>
</dbReference>
<dbReference type="NCBIfam" id="TIGR02887">
    <property type="entry name" value="spore_ger_x_C"/>
    <property type="match status" value="1"/>
</dbReference>
<accession>A0A852THX5</accession>
<dbReference type="InterPro" id="IPR038501">
    <property type="entry name" value="Spore_GerAC_C_sf"/>
</dbReference>
<feature type="domain" description="Spore germination GerAC-like C-terminal" evidence="8">
    <location>
        <begin position="232"/>
        <end position="395"/>
    </location>
</feature>
<comment type="similarity">
    <text evidence="2">Belongs to the GerABKC lipoprotein family.</text>
</comment>
<reference evidence="11" key="1">
    <citation type="submission" date="2020-07" db="EMBL/GenBank/DDBJ databases">
        <authorList>
            <person name="Partida-Martinez L."/>
            <person name="Huntemann M."/>
            <person name="Clum A."/>
            <person name="Wang J."/>
            <person name="Palaniappan K."/>
            <person name="Ritter S."/>
            <person name="Chen I.-M."/>
            <person name="Stamatis D."/>
            <person name="Reddy T."/>
            <person name="O'Malley R."/>
            <person name="Daum C."/>
            <person name="Shapiro N."/>
            <person name="Ivanova N."/>
            <person name="Kyrpides N."/>
            <person name="Woyke T."/>
        </authorList>
    </citation>
    <scope>NUCLEOTIDE SEQUENCE [LARGE SCALE GENOMIC DNA]</scope>
    <source>
        <strain evidence="11">AT2.8</strain>
    </source>
</reference>
<name>A0A852THX5_9BACI</name>
<protein>
    <submittedName>
        <fullName evidence="10">Spore germination protein KC</fullName>
    </submittedName>
</protein>
<dbReference type="Pfam" id="PF25198">
    <property type="entry name" value="Spore_GerAC_N"/>
    <property type="match status" value="1"/>
</dbReference>
<dbReference type="InterPro" id="IPR057336">
    <property type="entry name" value="GerAC_N"/>
</dbReference>
<keyword evidence="4" id="KW-0732">Signal</keyword>
<dbReference type="PANTHER" id="PTHR35789:SF1">
    <property type="entry name" value="SPORE GERMINATION PROTEIN B3"/>
    <property type="match status" value="1"/>
</dbReference>
<dbReference type="InterPro" id="IPR008844">
    <property type="entry name" value="Spore_GerAC-like"/>
</dbReference>
<evidence type="ECO:0000256" key="4">
    <source>
        <dbReference type="ARBA" id="ARBA00022729"/>
    </source>
</evidence>
<evidence type="ECO:0000256" key="1">
    <source>
        <dbReference type="ARBA" id="ARBA00004635"/>
    </source>
</evidence>
<keyword evidence="7" id="KW-0449">Lipoprotein</keyword>
<gene>
    <name evidence="10" type="ORF">F4694_005428</name>
</gene>
<dbReference type="PROSITE" id="PS51257">
    <property type="entry name" value="PROKAR_LIPOPROTEIN"/>
    <property type="match status" value="1"/>
</dbReference>
<keyword evidence="5" id="KW-0472">Membrane</keyword>
<reference evidence="11" key="2">
    <citation type="submission" date="2020-08" db="EMBL/GenBank/DDBJ databases">
        <title>The Agave Microbiome: Exploring the role of microbial communities in plant adaptations to desert environments.</title>
        <authorList>
            <person name="Partida-Martinez L.P."/>
        </authorList>
    </citation>
    <scope>NUCLEOTIDE SEQUENCE [LARGE SCALE GENOMIC DNA]</scope>
    <source>
        <strain evidence="11">AT2.8</strain>
    </source>
</reference>
<organism evidence="10 11">
    <name type="scientific">Neobacillus niacini</name>
    <dbReference type="NCBI Taxonomy" id="86668"/>
    <lineage>
        <taxon>Bacteria</taxon>
        <taxon>Bacillati</taxon>
        <taxon>Bacillota</taxon>
        <taxon>Bacilli</taxon>
        <taxon>Bacillales</taxon>
        <taxon>Bacillaceae</taxon>
        <taxon>Neobacillus</taxon>
    </lineage>
</organism>
<dbReference type="Proteomes" id="UP000548423">
    <property type="component" value="Unassembled WGS sequence"/>
</dbReference>
<sequence length="405" mass="44723">MNKINRLMCSLVIIGTALLLSGCWSKKELTDLAIVAALGIDKNEEGRYVGTLQIINPGNVAGGMQGGGGTQGPPVSVITGTGDSIVELSRRTSRKLSRRLYYAHTNLVVISEELAKEESISSILDPLERDAEFRSTAIIVIAQGEKASDIVKILTLIDKIPANKVIKTLKFTERTWGENISVSMQEAIKTLVSPGKELAVSGFRISGDVDKGKKMENTQQTEPSSLLYTGSLAIFKKGKLIAWIDGETARGSVFLLDKLNASAIAVKWERKDEAMVYELIRQKTKVMAKMEKGKPIVSIKVQAEGNIGEARVPIDLTNPDVLLKVEKVIEKEIKKEITMAVKQAQKNRSDIFGFGEALHRTNPKEWKKIAAKWNDIYFPEVKIDIVVDAFIRRTGLRNNPHQVNK</sequence>
<evidence type="ECO:0000256" key="5">
    <source>
        <dbReference type="ARBA" id="ARBA00023136"/>
    </source>
</evidence>
<evidence type="ECO:0000313" key="11">
    <source>
        <dbReference type="Proteomes" id="UP000548423"/>
    </source>
</evidence>
<evidence type="ECO:0000259" key="8">
    <source>
        <dbReference type="Pfam" id="PF05504"/>
    </source>
</evidence>
<dbReference type="Gene3D" id="3.30.300.210">
    <property type="entry name" value="Nutrient germinant receptor protein C, domain 3"/>
    <property type="match status" value="1"/>
</dbReference>
<dbReference type="AlphaFoldDB" id="A0A852THX5"/>
<evidence type="ECO:0000256" key="6">
    <source>
        <dbReference type="ARBA" id="ARBA00023139"/>
    </source>
</evidence>
<dbReference type="PANTHER" id="PTHR35789">
    <property type="entry name" value="SPORE GERMINATION PROTEIN B3"/>
    <property type="match status" value="1"/>
</dbReference>
<keyword evidence="3" id="KW-0309">Germination</keyword>
<keyword evidence="6" id="KW-0564">Palmitate</keyword>
<proteinExistence type="inferred from homology"/>
<dbReference type="InterPro" id="IPR046953">
    <property type="entry name" value="Spore_GerAC-like_C"/>
</dbReference>
<feature type="domain" description="Spore germination protein N-terminal" evidence="9">
    <location>
        <begin position="26"/>
        <end position="200"/>
    </location>
</feature>
<evidence type="ECO:0000313" key="10">
    <source>
        <dbReference type="EMBL" id="NYE08580.1"/>
    </source>
</evidence>
<evidence type="ECO:0000256" key="2">
    <source>
        <dbReference type="ARBA" id="ARBA00007886"/>
    </source>
</evidence>
<evidence type="ECO:0000259" key="9">
    <source>
        <dbReference type="Pfam" id="PF25198"/>
    </source>
</evidence>
<comment type="caution">
    <text evidence="10">The sequence shown here is derived from an EMBL/GenBank/DDBJ whole genome shotgun (WGS) entry which is preliminary data.</text>
</comment>
<dbReference type="EMBL" id="JACCBX010000014">
    <property type="protein sequence ID" value="NYE08580.1"/>
    <property type="molecule type" value="Genomic_DNA"/>
</dbReference>
<dbReference type="GO" id="GO:0016020">
    <property type="term" value="C:membrane"/>
    <property type="evidence" value="ECO:0007669"/>
    <property type="project" value="UniProtKB-SubCell"/>
</dbReference>
<comment type="subcellular location">
    <subcellularLocation>
        <location evidence="1">Membrane</location>
        <topology evidence="1">Lipid-anchor</topology>
    </subcellularLocation>
</comment>
<evidence type="ECO:0000256" key="7">
    <source>
        <dbReference type="ARBA" id="ARBA00023288"/>
    </source>
</evidence>